<feature type="domain" description="ABC1 atypical kinase-like" evidence="2">
    <location>
        <begin position="14"/>
        <end position="255"/>
    </location>
</feature>
<dbReference type="GO" id="GO:0007005">
    <property type="term" value="P:mitochondrion organization"/>
    <property type="evidence" value="ECO:0007669"/>
    <property type="project" value="TreeGrafter"/>
</dbReference>
<dbReference type="AlphaFoldDB" id="A0A6A4ILV5"/>
<keyword evidence="4" id="KW-1185">Reference proteome</keyword>
<gene>
    <name evidence="3" type="ORF">BT96DRAFT_13687</name>
</gene>
<dbReference type="CDD" id="cd13969">
    <property type="entry name" value="ADCK1-like"/>
    <property type="match status" value="1"/>
</dbReference>
<comment type="similarity">
    <text evidence="1">Belongs to the protein kinase superfamily. ADCK protein kinase family.</text>
</comment>
<dbReference type="GO" id="GO:0055088">
    <property type="term" value="P:lipid homeostasis"/>
    <property type="evidence" value="ECO:0007669"/>
    <property type="project" value="TreeGrafter"/>
</dbReference>
<dbReference type="PANTHER" id="PTHR43173:SF19">
    <property type="entry name" value="AARF DOMAIN-CONTAINING PROTEIN KINASE 1"/>
    <property type="match status" value="1"/>
</dbReference>
<name>A0A6A4ILV5_9AGAR</name>
<dbReference type="SUPFAM" id="SSF56112">
    <property type="entry name" value="Protein kinase-like (PK-like)"/>
    <property type="match status" value="1"/>
</dbReference>
<dbReference type="PANTHER" id="PTHR43173">
    <property type="entry name" value="ABC1 FAMILY PROTEIN"/>
    <property type="match status" value="1"/>
</dbReference>
<dbReference type="InterPro" id="IPR045307">
    <property type="entry name" value="ADCK1_dom"/>
</dbReference>
<evidence type="ECO:0000313" key="3">
    <source>
        <dbReference type="EMBL" id="KAE9411466.1"/>
    </source>
</evidence>
<evidence type="ECO:0000256" key="1">
    <source>
        <dbReference type="ARBA" id="ARBA00009670"/>
    </source>
</evidence>
<organism evidence="3 4">
    <name type="scientific">Gymnopus androsaceus JB14</name>
    <dbReference type="NCBI Taxonomy" id="1447944"/>
    <lineage>
        <taxon>Eukaryota</taxon>
        <taxon>Fungi</taxon>
        <taxon>Dikarya</taxon>
        <taxon>Basidiomycota</taxon>
        <taxon>Agaricomycotina</taxon>
        <taxon>Agaricomycetes</taxon>
        <taxon>Agaricomycetidae</taxon>
        <taxon>Agaricales</taxon>
        <taxon>Marasmiineae</taxon>
        <taxon>Omphalotaceae</taxon>
        <taxon>Gymnopus</taxon>
    </lineage>
</organism>
<dbReference type="Proteomes" id="UP000799118">
    <property type="component" value="Unassembled WGS sequence"/>
</dbReference>
<evidence type="ECO:0000313" key="4">
    <source>
        <dbReference type="Proteomes" id="UP000799118"/>
    </source>
</evidence>
<sequence>MVLPKEWTSTMRPLQDQCEPTPYEAVDAMFKLDMGKSIDDLFIDFDPKPVGVASLAQVHEARLRDTGENVAVKLQHPHLAEFADIDMEMVEVSLGWIKFWFPEFELTWLAEEMRINLPKEMDFVHEASNAARAIREFEHVRTSLYIPKVITANKRVLIMEYIQGGRVDDLEYLAEANIDRNKVAVELSRIFNRMVFINGWFHADPHPGNLLIRPAPLLSKSPYNFEIVLLDHGQYFDIDDELRVNYSKFWLSLMAPASPSVNADRRKYAELVGNIGPDLYPVFEAAMTGRAALEGTWEEEHSESSPSFKRASSMMSALPQSEEEMEAIRSAVATQEGLLVSVFDVLRRVPRRVLMVLKLNDLTRSLDHALVTTHSNIRIFLVTAKFCVLSVWRNDQARLIDAMRGSGLMSFGLLLEYFRCWWRYENGYMKLVIVETLMDSQAYAFKLRDWLYGLRKQGFKGAYKAAAGLDV</sequence>
<proteinExistence type="inferred from homology"/>
<dbReference type="Pfam" id="PF03109">
    <property type="entry name" value="ABC1"/>
    <property type="match status" value="1"/>
</dbReference>
<dbReference type="OrthoDB" id="427480at2759"/>
<reference evidence="3" key="1">
    <citation type="journal article" date="2019" name="Environ. Microbiol.">
        <title>Fungal ecological strategies reflected in gene transcription - a case study of two litter decomposers.</title>
        <authorList>
            <person name="Barbi F."/>
            <person name="Kohler A."/>
            <person name="Barry K."/>
            <person name="Baskaran P."/>
            <person name="Daum C."/>
            <person name="Fauchery L."/>
            <person name="Ihrmark K."/>
            <person name="Kuo A."/>
            <person name="LaButti K."/>
            <person name="Lipzen A."/>
            <person name="Morin E."/>
            <person name="Grigoriev I.V."/>
            <person name="Henrissat B."/>
            <person name="Lindahl B."/>
            <person name="Martin F."/>
        </authorList>
    </citation>
    <scope>NUCLEOTIDE SEQUENCE</scope>
    <source>
        <strain evidence="3">JB14</strain>
    </source>
</reference>
<dbReference type="EMBL" id="ML769383">
    <property type="protein sequence ID" value="KAE9411466.1"/>
    <property type="molecule type" value="Genomic_DNA"/>
</dbReference>
<accession>A0A6A4ILV5</accession>
<dbReference type="InterPro" id="IPR051130">
    <property type="entry name" value="Mito_struct-func_regulator"/>
</dbReference>
<dbReference type="InterPro" id="IPR011009">
    <property type="entry name" value="Kinase-like_dom_sf"/>
</dbReference>
<dbReference type="InterPro" id="IPR004147">
    <property type="entry name" value="ABC1_dom"/>
</dbReference>
<evidence type="ECO:0000259" key="2">
    <source>
        <dbReference type="Pfam" id="PF03109"/>
    </source>
</evidence>
<dbReference type="GO" id="GO:0005743">
    <property type="term" value="C:mitochondrial inner membrane"/>
    <property type="evidence" value="ECO:0007669"/>
    <property type="project" value="TreeGrafter"/>
</dbReference>
<protein>
    <submittedName>
        <fullName evidence="3">ABC1-domain-containing protein</fullName>
    </submittedName>
</protein>